<dbReference type="InterPro" id="IPR051055">
    <property type="entry name" value="PIF1_helicase"/>
</dbReference>
<protein>
    <recommendedName>
        <fullName evidence="1">Helitron helicase-like domain-containing protein</fullName>
    </recommendedName>
</protein>
<dbReference type="Proteomes" id="UP001164746">
    <property type="component" value="Chromosome 7"/>
</dbReference>
<sequence length="571" mass="65808">MTMVILPGGQYAEKGLVVDLPQNVSTVLGQLHGLENVCTVRFEYGTPIGSNSGYLIDPIKIKSAAAWLNKYNPLYSVTNFSVPNIDTCTPHLGHDFDERASMQTSVESLEEVAFAPVNYTVPNVNEEAISGMRQAETVVIPSNPNTPVCVYEIPYGEEKAFPWLFPYGQFGYTFSRPKKVKPSMYFRYRLYNHNAYWRKDITYLLHAAVSYDKLCLKQQIGICMKILKPSGHYCAFRQTTAEDVRARSNNDENTLNSYMFMKNIRGTVAYFRNALYDLFAMFRCLGPPTLFMTLSADDLHWPELGMSYEDLYYDEAINCQSFYTSMRSDPLLTAVHFDRSYCMPSSRPPCRFGFPKKQCSKTCILTHFHATKNKGQFYQTYRPADSCNINAYNPSILLHWRANMDIQIINDANGAAYYVCHYLCKSEPDELKLALANLINTVFKQNPNLTSFQRLWNIGICVLKNRRVSAQEAAFRLSALKLLQSSRTVVYLNTRPVENRYRMLRPISEINELENDETNVFVYNLIDYYCSRPDNMEMMSLMYFASWYTKCPASISTRQKSERVYIQRYDV</sequence>
<evidence type="ECO:0000313" key="2">
    <source>
        <dbReference type="EMBL" id="WAR10125.1"/>
    </source>
</evidence>
<dbReference type="Pfam" id="PF14214">
    <property type="entry name" value="Helitron_like_N"/>
    <property type="match status" value="1"/>
</dbReference>
<feature type="domain" description="Helitron helicase-like" evidence="1">
    <location>
        <begin position="243"/>
        <end position="341"/>
    </location>
</feature>
<dbReference type="InterPro" id="IPR025476">
    <property type="entry name" value="Helitron_helicase-like"/>
</dbReference>
<accession>A0ABY7EJT2</accession>
<keyword evidence="3" id="KW-1185">Reference proteome</keyword>
<gene>
    <name evidence="2" type="ORF">MAR_035201</name>
</gene>
<name>A0ABY7EJT2_MYAAR</name>
<dbReference type="PANTHER" id="PTHR47642:SF3">
    <property type="entry name" value="ATP-DEPENDENT DNA HELICASE"/>
    <property type="match status" value="1"/>
</dbReference>
<evidence type="ECO:0000313" key="3">
    <source>
        <dbReference type="Proteomes" id="UP001164746"/>
    </source>
</evidence>
<reference evidence="2" key="1">
    <citation type="submission" date="2022-11" db="EMBL/GenBank/DDBJ databases">
        <title>Centuries of genome instability and evolution in soft-shell clam transmissible cancer (bioRxiv).</title>
        <authorList>
            <person name="Hart S.F.M."/>
            <person name="Yonemitsu M.A."/>
            <person name="Giersch R.M."/>
            <person name="Beal B.F."/>
            <person name="Arriagada G."/>
            <person name="Davis B.W."/>
            <person name="Ostrander E.A."/>
            <person name="Goff S.P."/>
            <person name="Metzger M.J."/>
        </authorList>
    </citation>
    <scope>NUCLEOTIDE SEQUENCE</scope>
    <source>
        <strain evidence="2">MELC-2E11</strain>
        <tissue evidence="2">Siphon/mantle</tissue>
    </source>
</reference>
<feature type="non-terminal residue" evidence="2">
    <location>
        <position position="1"/>
    </location>
</feature>
<dbReference type="PANTHER" id="PTHR47642">
    <property type="entry name" value="ATP-DEPENDENT DNA HELICASE"/>
    <property type="match status" value="1"/>
</dbReference>
<organism evidence="2 3">
    <name type="scientific">Mya arenaria</name>
    <name type="common">Soft-shell clam</name>
    <dbReference type="NCBI Taxonomy" id="6604"/>
    <lineage>
        <taxon>Eukaryota</taxon>
        <taxon>Metazoa</taxon>
        <taxon>Spiralia</taxon>
        <taxon>Lophotrochozoa</taxon>
        <taxon>Mollusca</taxon>
        <taxon>Bivalvia</taxon>
        <taxon>Autobranchia</taxon>
        <taxon>Heteroconchia</taxon>
        <taxon>Euheterodonta</taxon>
        <taxon>Imparidentia</taxon>
        <taxon>Neoheterodontei</taxon>
        <taxon>Myida</taxon>
        <taxon>Myoidea</taxon>
        <taxon>Myidae</taxon>
        <taxon>Mya</taxon>
    </lineage>
</organism>
<proteinExistence type="predicted"/>
<dbReference type="EMBL" id="CP111018">
    <property type="protein sequence ID" value="WAR10125.1"/>
    <property type="molecule type" value="Genomic_DNA"/>
</dbReference>
<evidence type="ECO:0000259" key="1">
    <source>
        <dbReference type="Pfam" id="PF14214"/>
    </source>
</evidence>